<dbReference type="PROSITE" id="PS01229">
    <property type="entry name" value="COF_2"/>
    <property type="match status" value="1"/>
</dbReference>
<dbReference type="CDD" id="cd07516">
    <property type="entry name" value="HAD_Pase"/>
    <property type="match status" value="1"/>
</dbReference>
<dbReference type="SFLD" id="SFLDS00003">
    <property type="entry name" value="Haloacid_Dehalogenase"/>
    <property type="match status" value="1"/>
</dbReference>
<evidence type="ECO:0000313" key="2">
    <source>
        <dbReference type="EMBL" id="MBV3392639.1"/>
    </source>
</evidence>
<dbReference type="NCBIfam" id="TIGR01484">
    <property type="entry name" value="HAD-SF-IIB"/>
    <property type="match status" value="1"/>
</dbReference>
<dbReference type="PANTHER" id="PTHR10000:SF8">
    <property type="entry name" value="HAD SUPERFAMILY HYDROLASE-LIKE, TYPE 3"/>
    <property type="match status" value="1"/>
</dbReference>
<name>A0AAW4MQQ6_9FIRM</name>
<dbReference type="PANTHER" id="PTHR10000">
    <property type="entry name" value="PHOSPHOSERINE PHOSPHATASE"/>
    <property type="match status" value="1"/>
</dbReference>
<dbReference type="GO" id="GO:0005829">
    <property type="term" value="C:cytosol"/>
    <property type="evidence" value="ECO:0007669"/>
    <property type="project" value="TreeGrafter"/>
</dbReference>
<keyword evidence="4" id="KW-1185">Reference proteome</keyword>
<comment type="caution">
    <text evidence="1">The sequence shown here is derived from an EMBL/GenBank/DDBJ whole genome shotgun (WGS) entry which is preliminary data.</text>
</comment>
<evidence type="ECO:0000313" key="3">
    <source>
        <dbReference type="Proteomes" id="UP001196408"/>
    </source>
</evidence>
<keyword evidence="1" id="KW-0378">Hydrolase</keyword>
<dbReference type="EMBL" id="JAHOEF010000021">
    <property type="protein sequence ID" value="MBV3382546.1"/>
    <property type="molecule type" value="Genomic_DNA"/>
</dbReference>
<dbReference type="GO" id="GO:0000287">
    <property type="term" value="F:magnesium ion binding"/>
    <property type="evidence" value="ECO:0007669"/>
    <property type="project" value="TreeGrafter"/>
</dbReference>
<gene>
    <name evidence="1" type="ORF">KSV97_04715</name>
    <name evidence="2" type="ORF">KSW06_05080</name>
</gene>
<dbReference type="NCBIfam" id="TIGR00099">
    <property type="entry name" value="Cof-subfamily"/>
    <property type="match status" value="1"/>
</dbReference>
<evidence type="ECO:0000313" key="1">
    <source>
        <dbReference type="EMBL" id="MBV3382546.1"/>
    </source>
</evidence>
<evidence type="ECO:0000313" key="4">
    <source>
        <dbReference type="Proteomes" id="UP001197492"/>
    </source>
</evidence>
<dbReference type="GO" id="GO:0016791">
    <property type="term" value="F:phosphatase activity"/>
    <property type="evidence" value="ECO:0007669"/>
    <property type="project" value="TreeGrafter"/>
</dbReference>
<protein>
    <submittedName>
        <fullName evidence="1">Cof-type HAD-IIB family hydrolase</fullName>
    </submittedName>
</protein>
<accession>A0AAW4MQQ6</accession>
<dbReference type="Proteomes" id="UP001197492">
    <property type="component" value="Unassembled WGS sequence"/>
</dbReference>
<reference evidence="1 4" key="1">
    <citation type="submission" date="2021-06" db="EMBL/GenBank/DDBJ databases">
        <title>Collection of gut derived symbiotic bacterial strains cultured from healthy donors.</title>
        <authorList>
            <person name="Lin H."/>
            <person name="Littmann E."/>
            <person name="Pamer E.G."/>
        </authorList>
    </citation>
    <scope>NUCLEOTIDE SEQUENCE</scope>
    <source>
        <strain evidence="2 4">MSK.21.70</strain>
        <strain evidence="1">MSK.21.82</strain>
    </source>
</reference>
<dbReference type="RefSeq" id="WP_217747435.1">
    <property type="nucleotide sequence ID" value="NZ_JAHOEB010000023.1"/>
</dbReference>
<organism evidence="1 3">
    <name type="scientific">Catenibacterium mitsuokai</name>
    <dbReference type="NCBI Taxonomy" id="100886"/>
    <lineage>
        <taxon>Bacteria</taxon>
        <taxon>Bacillati</taxon>
        <taxon>Bacillota</taxon>
        <taxon>Erysipelotrichia</taxon>
        <taxon>Erysipelotrichales</taxon>
        <taxon>Coprobacillaceae</taxon>
        <taxon>Catenibacterium</taxon>
    </lineage>
</organism>
<dbReference type="Pfam" id="PF08282">
    <property type="entry name" value="Hydrolase_3"/>
    <property type="match status" value="1"/>
</dbReference>
<dbReference type="Proteomes" id="UP001196408">
    <property type="component" value="Unassembled WGS sequence"/>
</dbReference>
<proteinExistence type="predicted"/>
<dbReference type="AlphaFoldDB" id="A0AAW4MQQ6"/>
<dbReference type="SFLD" id="SFLDG01140">
    <property type="entry name" value="C2.B:_Phosphomannomutase_and_P"/>
    <property type="match status" value="1"/>
</dbReference>
<sequence length="262" mass="29585">MYQCILSDIDGTLLTDDHHMSPKTRDAIKSLDIPFLPVSARSPEGIYPILKENDIVCPMICFSGGLILDEKGQVLYENGMNYNQTEEVITFIKEKKFDCTINIYALHDWLVEDKEDPRVLREERIVKAEAQKGTLSSLDPSRKIHKLLCMCNPLYTKEIEKSLKERFPHCSIACSSDILIEIMNEGVTKADAINHLCDYYSINKQDIVAFGDNYNDKEMLESVGMGIAMGNAPDDIKNIAKDVTSTNNQDGIFKALQKLNII</sequence>
<dbReference type="InterPro" id="IPR000150">
    <property type="entry name" value="Cof"/>
</dbReference>
<dbReference type="EMBL" id="JAHOEL010000023">
    <property type="protein sequence ID" value="MBV3392639.1"/>
    <property type="molecule type" value="Genomic_DNA"/>
</dbReference>
<dbReference type="InterPro" id="IPR006379">
    <property type="entry name" value="HAD-SF_hydro_IIB"/>
</dbReference>